<dbReference type="OrthoDB" id="344730at2"/>
<protein>
    <recommendedName>
        <fullName evidence="2">Thioesterase domain-containing protein</fullName>
    </recommendedName>
</protein>
<feature type="domain" description="Thioesterase" evidence="2">
    <location>
        <begin position="51"/>
        <end position="108"/>
    </location>
</feature>
<keyword evidence="1" id="KW-0378">Hydrolase</keyword>
<dbReference type="STRING" id="1563681.BFP71_02440"/>
<dbReference type="Gene3D" id="3.10.129.10">
    <property type="entry name" value="Hotdog Thioesterase"/>
    <property type="match status" value="1"/>
</dbReference>
<sequence>MSLEHYRNLENMFHAAPIQKILSGAEMKVSEGKATYKLAIKQDYFHAAEAMHGAIYFKMLDDAAYFAAASMESTYFLLTKTYNIEFIRPVLIDQLIAVGEIISVEENRFLSKSSIQNSARKVVATGEGIFVRSKKLLANQGGYLPLI</sequence>
<dbReference type="Proteomes" id="UP000095552">
    <property type="component" value="Unassembled WGS sequence"/>
</dbReference>
<dbReference type="SUPFAM" id="SSF54637">
    <property type="entry name" value="Thioesterase/thiol ester dehydrase-isomerase"/>
    <property type="match status" value="1"/>
</dbReference>
<dbReference type="GO" id="GO:0016289">
    <property type="term" value="F:acyl-CoA hydrolase activity"/>
    <property type="evidence" value="ECO:0007669"/>
    <property type="project" value="UniProtKB-ARBA"/>
</dbReference>
<evidence type="ECO:0000313" key="3">
    <source>
        <dbReference type="EMBL" id="OEK06549.1"/>
    </source>
</evidence>
<comment type="caution">
    <text evidence="3">The sequence shown here is derived from an EMBL/GenBank/DDBJ whole genome shotgun (WGS) entry which is preliminary data.</text>
</comment>
<evidence type="ECO:0000259" key="2">
    <source>
        <dbReference type="Pfam" id="PF03061"/>
    </source>
</evidence>
<name>A0A1E5T598_9BACT</name>
<reference evidence="3 4" key="1">
    <citation type="submission" date="2016-08" db="EMBL/GenBank/DDBJ databases">
        <title>Draft genome of Fabibacter sp. strain SK-8.</title>
        <authorList>
            <person name="Wong S.-K."/>
            <person name="Hamasaki K."/>
            <person name="Yoshizawa S."/>
        </authorList>
    </citation>
    <scope>NUCLEOTIDE SEQUENCE [LARGE SCALE GENOMIC DNA]</scope>
    <source>
        <strain evidence="3 4">SK-8</strain>
    </source>
</reference>
<dbReference type="InterPro" id="IPR029069">
    <property type="entry name" value="HotDog_dom_sf"/>
</dbReference>
<evidence type="ECO:0000256" key="1">
    <source>
        <dbReference type="ARBA" id="ARBA00022801"/>
    </source>
</evidence>
<keyword evidence="4" id="KW-1185">Reference proteome</keyword>
<dbReference type="InterPro" id="IPR006683">
    <property type="entry name" value="Thioestr_dom"/>
</dbReference>
<evidence type="ECO:0000313" key="4">
    <source>
        <dbReference type="Proteomes" id="UP000095552"/>
    </source>
</evidence>
<dbReference type="RefSeq" id="WP_069833861.1">
    <property type="nucleotide sequence ID" value="NZ_MDGQ01000003.1"/>
</dbReference>
<dbReference type="EMBL" id="MDGQ01000003">
    <property type="protein sequence ID" value="OEK06549.1"/>
    <property type="molecule type" value="Genomic_DNA"/>
</dbReference>
<dbReference type="CDD" id="cd03443">
    <property type="entry name" value="PaaI_thioesterase"/>
    <property type="match status" value="1"/>
</dbReference>
<dbReference type="Pfam" id="PF03061">
    <property type="entry name" value="4HBT"/>
    <property type="match status" value="1"/>
</dbReference>
<dbReference type="NCBIfam" id="TIGR00369">
    <property type="entry name" value="unchar_dom_1"/>
    <property type="match status" value="1"/>
</dbReference>
<dbReference type="InterPro" id="IPR003736">
    <property type="entry name" value="PAAI_dom"/>
</dbReference>
<proteinExistence type="predicted"/>
<dbReference type="AlphaFoldDB" id="A0A1E5T598"/>
<accession>A0A1E5T598</accession>
<organism evidence="3 4">
    <name type="scientific">Roseivirga misakiensis</name>
    <dbReference type="NCBI Taxonomy" id="1563681"/>
    <lineage>
        <taxon>Bacteria</taxon>
        <taxon>Pseudomonadati</taxon>
        <taxon>Bacteroidota</taxon>
        <taxon>Cytophagia</taxon>
        <taxon>Cytophagales</taxon>
        <taxon>Roseivirgaceae</taxon>
        <taxon>Roseivirga</taxon>
    </lineage>
</organism>
<gene>
    <name evidence="3" type="ORF">BFP71_02440</name>
</gene>